<dbReference type="Ensembl" id="ENSCSAVT00000000084.1">
    <property type="protein sequence ID" value="ENSCSAVP00000000083.1"/>
    <property type="gene ID" value="ENSCSAVG00000000034.1"/>
</dbReference>
<evidence type="ECO:0000313" key="6">
    <source>
        <dbReference type="Ensembl" id="ENSCSAVP00000000083.1"/>
    </source>
</evidence>
<comment type="function">
    <text evidence="3">PPIases accelerate the folding of proteins. It catalyzes the cis-trans isomerization of proline imidic peptide bonds in oligopeptides.</text>
</comment>
<proteinExistence type="inferred from homology"/>
<dbReference type="Gene3D" id="2.40.100.10">
    <property type="entry name" value="Cyclophilin-like"/>
    <property type="match status" value="1"/>
</dbReference>
<dbReference type="OMA" id="AVNEMEC"/>
<dbReference type="Proteomes" id="UP000007875">
    <property type="component" value="Unassembled WGS sequence"/>
</dbReference>
<dbReference type="eggNOG" id="KOG0880">
    <property type="taxonomic scope" value="Eukaryota"/>
</dbReference>
<dbReference type="InParanoid" id="H2Y435"/>
<accession>H2Y435</accession>
<evidence type="ECO:0000256" key="2">
    <source>
        <dbReference type="ARBA" id="ARBA00023235"/>
    </source>
</evidence>
<keyword evidence="4" id="KW-0732">Signal</keyword>
<dbReference type="InterPro" id="IPR002130">
    <property type="entry name" value="Cyclophilin-type_PPIase_dom"/>
</dbReference>
<protein>
    <recommendedName>
        <fullName evidence="3">Peptidyl-prolyl cis-trans isomerase</fullName>
        <shortName evidence="3">PPIase</shortName>
        <ecNumber evidence="3">5.2.1.8</ecNumber>
    </recommendedName>
</protein>
<evidence type="ECO:0000259" key="5">
    <source>
        <dbReference type="PROSITE" id="PS50072"/>
    </source>
</evidence>
<evidence type="ECO:0000256" key="1">
    <source>
        <dbReference type="ARBA" id="ARBA00023110"/>
    </source>
</evidence>
<dbReference type="InterPro" id="IPR020892">
    <property type="entry name" value="Cyclophilin-type_PPIase_CS"/>
</dbReference>
<name>H2Y435_CIOSA</name>
<keyword evidence="2 3" id="KW-0413">Isomerase</keyword>
<reference evidence="6" key="2">
    <citation type="submission" date="2025-08" db="UniProtKB">
        <authorList>
            <consortium name="Ensembl"/>
        </authorList>
    </citation>
    <scope>IDENTIFICATION</scope>
</reference>
<dbReference type="GO" id="GO:0003755">
    <property type="term" value="F:peptidyl-prolyl cis-trans isomerase activity"/>
    <property type="evidence" value="ECO:0007669"/>
    <property type="project" value="UniProtKB-UniRule"/>
</dbReference>
<comment type="catalytic activity">
    <reaction evidence="3">
        <text>[protein]-peptidylproline (omega=180) = [protein]-peptidylproline (omega=0)</text>
        <dbReference type="Rhea" id="RHEA:16237"/>
        <dbReference type="Rhea" id="RHEA-COMP:10747"/>
        <dbReference type="Rhea" id="RHEA-COMP:10748"/>
        <dbReference type="ChEBI" id="CHEBI:83833"/>
        <dbReference type="ChEBI" id="CHEBI:83834"/>
        <dbReference type="EC" id="5.2.1.8"/>
    </reaction>
</comment>
<dbReference type="HOGENOM" id="CLU_1022910_0_0_1"/>
<keyword evidence="7" id="KW-1185">Reference proteome</keyword>
<sequence>MRFLILVAIIGAVSCQKVLMSSDKVTMTFKAGTNPETSKPVVIRLFRDEAPIAVENFIRLCERKENGYVGTKFHRVVRGFVVQGGDAGGKSAFYDDGRHFGKEDNTLQFYGAGWLSMAKTNVPISMADQFFFSTGCDRNLASLNKNFTVFGKVASGMDAVNEMECMQLQDEPKTQCRSGVVYEIASCRHDAQTVNNVTTTSALGNIGCSSGSDAIMADLCESVKKAGTLCMDREGRECYTDFDRKQYNACVERVQKSRQQQQATTQATATTT</sequence>
<feature type="domain" description="PPIase cyclophilin-type" evidence="5">
    <location>
        <begin position="28"/>
        <end position="189"/>
    </location>
</feature>
<feature type="chain" id="PRO_5012226577" description="Peptidyl-prolyl cis-trans isomerase" evidence="4">
    <location>
        <begin position="16"/>
        <end position="272"/>
    </location>
</feature>
<dbReference type="GeneTree" id="ENSGT00940000163579"/>
<dbReference type="EC" id="5.2.1.8" evidence="3"/>
<evidence type="ECO:0000313" key="7">
    <source>
        <dbReference type="Proteomes" id="UP000007875"/>
    </source>
</evidence>
<organism evidence="6 7">
    <name type="scientific">Ciona savignyi</name>
    <name type="common">Pacific transparent sea squirt</name>
    <dbReference type="NCBI Taxonomy" id="51511"/>
    <lineage>
        <taxon>Eukaryota</taxon>
        <taxon>Metazoa</taxon>
        <taxon>Chordata</taxon>
        <taxon>Tunicata</taxon>
        <taxon>Ascidiacea</taxon>
        <taxon>Phlebobranchia</taxon>
        <taxon>Cionidae</taxon>
        <taxon>Ciona</taxon>
    </lineage>
</organism>
<dbReference type="CDD" id="cd00317">
    <property type="entry name" value="cyclophilin"/>
    <property type="match status" value="1"/>
</dbReference>
<dbReference type="PANTHER" id="PTHR45625">
    <property type="entry name" value="PEPTIDYL-PROLYL CIS-TRANS ISOMERASE-RELATED"/>
    <property type="match status" value="1"/>
</dbReference>
<evidence type="ECO:0000256" key="4">
    <source>
        <dbReference type="SAM" id="SignalP"/>
    </source>
</evidence>
<dbReference type="PRINTS" id="PR00153">
    <property type="entry name" value="CSAPPISMRASE"/>
</dbReference>
<dbReference type="PROSITE" id="PS00170">
    <property type="entry name" value="CSA_PPIASE_1"/>
    <property type="match status" value="1"/>
</dbReference>
<dbReference type="SUPFAM" id="SSF50891">
    <property type="entry name" value="Cyclophilin-like"/>
    <property type="match status" value="1"/>
</dbReference>
<reference evidence="7" key="1">
    <citation type="submission" date="2003-08" db="EMBL/GenBank/DDBJ databases">
        <authorList>
            <person name="Birren B."/>
            <person name="Nusbaum C."/>
            <person name="Abebe A."/>
            <person name="Abouelleil A."/>
            <person name="Adekoya E."/>
            <person name="Ait-zahra M."/>
            <person name="Allen N."/>
            <person name="Allen T."/>
            <person name="An P."/>
            <person name="Anderson M."/>
            <person name="Anderson S."/>
            <person name="Arachchi H."/>
            <person name="Armbruster J."/>
            <person name="Bachantsang P."/>
            <person name="Baldwin J."/>
            <person name="Barry A."/>
            <person name="Bayul T."/>
            <person name="Blitshsteyn B."/>
            <person name="Bloom T."/>
            <person name="Blye J."/>
            <person name="Boguslavskiy L."/>
            <person name="Borowsky M."/>
            <person name="Boukhgalter B."/>
            <person name="Brunache A."/>
            <person name="Butler J."/>
            <person name="Calixte N."/>
            <person name="Calvo S."/>
            <person name="Camarata J."/>
            <person name="Campo K."/>
            <person name="Chang J."/>
            <person name="Cheshatsang Y."/>
            <person name="Citroen M."/>
            <person name="Collymore A."/>
            <person name="Considine T."/>
            <person name="Cook A."/>
            <person name="Cooke P."/>
            <person name="Corum B."/>
            <person name="Cuomo C."/>
            <person name="David R."/>
            <person name="Dawoe T."/>
            <person name="Degray S."/>
            <person name="Dodge S."/>
            <person name="Dooley K."/>
            <person name="Dorje P."/>
            <person name="Dorjee K."/>
            <person name="Dorris L."/>
            <person name="Duffey N."/>
            <person name="Dupes A."/>
            <person name="Elkins T."/>
            <person name="Engels R."/>
            <person name="Erickson J."/>
            <person name="Farina A."/>
            <person name="Faro S."/>
            <person name="Ferreira P."/>
            <person name="Fischer H."/>
            <person name="Fitzgerald M."/>
            <person name="Foley K."/>
            <person name="Gage D."/>
            <person name="Galagan J."/>
            <person name="Gearin G."/>
            <person name="Gnerre S."/>
            <person name="Gnirke A."/>
            <person name="Goyette A."/>
            <person name="Graham J."/>
            <person name="Grandbois E."/>
            <person name="Gyaltsen K."/>
            <person name="Hafez N."/>
            <person name="Hagopian D."/>
            <person name="Hagos B."/>
            <person name="Hall J."/>
            <person name="Hatcher B."/>
            <person name="Heller A."/>
            <person name="Higgins H."/>
            <person name="Honan T."/>
            <person name="Horn A."/>
            <person name="Houde N."/>
            <person name="Hughes L."/>
            <person name="Hulme W."/>
            <person name="Husby E."/>
            <person name="Iliev I."/>
            <person name="Jaffe D."/>
            <person name="Jones C."/>
            <person name="Kamal M."/>
            <person name="Kamat A."/>
            <person name="Kamvysselis M."/>
            <person name="Karlsson E."/>
            <person name="Kells C."/>
            <person name="Kieu A."/>
            <person name="Kisner P."/>
            <person name="Kodira C."/>
            <person name="Kulbokas E."/>
            <person name="Labutti K."/>
            <person name="Lama D."/>
            <person name="Landers T."/>
            <person name="Leger J."/>
            <person name="Levine S."/>
            <person name="Lewis D."/>
            <person name="Lewis T."/>
            <person name="Lindblad-toh K."/>
            <person name="Liu X."/>
            <person name="Lokyitsang T."/>
            <person name="Lokyitsang Y."/>
            <person name="Lucien O."/>
            <person name="Lui A."/>
            <person name="Ma L.J."/>
            <person name="Mabbitt R."/>
            <person name="Macdonald J."/>
            <person name="Maclean C."/>
            <person name="Major J."/>
            <person name="Manning J."/>
            <person name="Marabella R."/>
            <person name="Maru K."/>
            <person name="Matthews C."/>
            <person name="Mauceli E."/>
            <person name="Mccarthy M."/>
            <person name="Mcdonough S."/>
            <person name="Mcghee T."/>
            <person name="Meldrim J."/>
            <person name="Meneus L."/>
            <person name="Mesirov J."/>
            <person name="Mihalev A."/>
            <person name="Mihova T."/>
            <person name="Mikkelsen T."/>
            <person name="Mlenga V."/>
            <person name="Moru K."/>
            <person name="Mozes J."/>
            <person name="Mulrain L."/>
            <person name="Munson G."/>
            <person name="Naylor J."/>
            <person name="Newes C."/>
            <person name="Nguyen C."/>
            <person name="Nguyen N."/>
            <person name="Nguyen T."/>
            <person name="Nicol R."/>
            <person name="Nielsen C."/>
            <person name="Nizzari M."/>
            <person name="Norbu C."/>
            <person name="Norbu N."/>
            <person name="O'donnell P."/>
            <person name="Okoawo O."/>
            <person name="O'leary S."/>
            <person name="Omotosho B."/>
            <person name="O'neill K."/>
            <person name="Osman S."/>
            <person name="Parker S."/>
            <person name="Perrin D."/>
            <person name="Phunkhang P."/>
            <person name="Piqani B."/>
            <person name="Purcell S."/>
            <person name="Rachupka T."/>
            <person name="Ramasamy U."/>
            <person name="Rameau R."/>
            <person name="Ray V."/>
            <person name="Raymond C."/>
            <person name="Retta R."/>
            <person name="Richardson S."/>
            <person name="Rise C."/>
            <person name="Rodriguez J."/>
            <person name="Rogers J."/>
            <person name="Rogov P."/>
            <person name="Rutman M."/>
            <person name="Schupbach R."/>
            <person name="Seaman C."/>
            <person name="Settipalli S."/>
            <person name="Sharpe T."/>
            <person name="Sheridan J."/>
            <person name="Sherpa N."/>
            <person name="Shi J."/>
            <person name="Smirnov S."/>
            <person name="Smith C."/>
            <person name="Sougnez C."/>
            <person name="Spencer B."/>
            <person name="Stalker J."/>
            <person name="Stange-thomann N."/>
            <person name="Stavropoulos S."/>
            <person name="Stetson K."/>
            <person name="Stone C."/>
            <person name="Stone S."/>
            <person name="Stubbs M."/>
            <person name="Talamas J."/>
            <person name="Tchuinga P."/>
            <person name="Tenzing P."/>
            <person name="Tesfaye S."/>
            <person name="Theodore J."/>
            <person name="Thoulutsang Y."/>
            <person name="Topham K."/>
            <person name="Towey S."/>
            <person name="Tsamla T."/>
            <person name="Tsomo N."/>
            <person name="Vallee D."/>
            <person name="Vassiliev H."/>
            <person name="Venkataraman V."/>
            <person name="Vinson J."/>
            <person name="Vo A."/>
            <person name="Wade C."/>
            <person name="Wang S."/>
            <person name="Wangchuk T."/>
            <person name="Wangdi T."/>
            <person name="Whittaker C."/>
            <person name="Wilkinson J."/>
            <person name="Wu Y."/>
            <person name="Wyman D."/>
            <person name="Yadav S."/>
            <person name="Yang S."/>
            <person name="Yang X."/>
            <person name="Yeager S."/>
            <person name="Yee E."/>
            <person name="Young G."/>
            <person name="Zainoun J."/>
            <person name="Zembeck L."/>
            <person name="Zimmer A."/>
            <person name="Zody M."/>
            <person name="Lander E."/>
        </authorList>
    </citation>
    <scope>NUCLEOTIDE SEQUENCE [LARGE SCALE GENOMIC DNA]</scope>
</reference>
<feature type="signal peptide" evidence="4">
    <location>
        <begin position="1"/>
        <end position="15"/>
    </location>
</feature>
<dbReference type="STRING" id="51511.ENSCSAVP00000000083"/>
<dbReference type="AlphaFoldDB" id="H2Y435"/>
<dbReference type="GO" id="GO:0006457">
    <property type="term" value="P:protein folding"/>
    <property type="evidence" value="ECO:0007669"/>
    <property type="project" value="InterPro"/>
</dbReference>
<dbReference type="InterPro" id="IPR029000">
    <property type="entry name" value="Cyclophilin-like_dom_sf"/>
</dbReference>
<keyword evidence="1 3" id="KW-0697">Rotamase</keyword>
<dbReference type="PROSITE" id="PS51257">
    <property type="entry name" value="PROKAR_LIPOPROTEIN"/>
    <property type="match status" value="1"/>
</dbReference>
<reference evidence="6" key="3">
    <citation type="submission" date="2025-09" db="UniProtKB">
        <authorList>
            <consortium name="Ensembl"/>
        </authorList>
    </citation>
    <scope>IDENTIFICATION</scope>
</reference>
<evidence type="ECO:0000256" key="3">
    <source>
        <dbReference type="RuleBase" id="RU363019"/>
    </source>
</evidence>
<dbReference type="InterPro" id="IPR044666">
    <property type="entry name" value="Cyclophilin_A-like"/>
</dbReference>
<dbReference type="Pfam" id="PF00160">
    <property type="entry name" value="Pro_isomerase"/>
    <property type="match status" value="1"/>
</dbReference>
<dbReference type="PANTHER" id="PTHR45625:SF4">
    <property type="entry name" value="PEPTIDYLPROLYL ISOMERASE DOMAIN AND WD REPEAT-CONTAINING PROTEIN 1"/>
    <property type="match status" value="1"/>
</dbReference>
<dbReference type="PROSITE" id="PS50072">
    <property type="entry name" value="CSA_PPIASE_2"/>
    <property type="match status" value="1"/>
</dbReference>
<comment type="similarity">
    <text evidence="3">Belongs to the cyclophilin-type PPIase family.</text>
</comment>